<dbReference type="Proteomes" id="UP001524502">
    <property type="component" value="Unassembled WGS sequence"/>
</dbReference>
<accession>A0ABT1RQJ5</accession>
<dbReference type="RefSeq" id="WP_256132639.1">
    <property type="nucleotide sequence ID" value="NZ_JANFXK010000013.1"/>
</dbReference>
<protein>
    <submittedName>
        <fullName evidence="2">SprT domain-containing protein</fullName>
    </submittedName>
</protein>
<name>A0ABT1RQJ5_9FIRM</name>
<dbReference type="EMBL" id="JANFXK010000013">
    <property type="protein sequence ID" value="MCQ4637450.1"/>
    <property type="molecule type" value="Genomic_DNA"/>
</dbReference>
<evidence type="ECO:0000259" key="1">
    <source>
        <dbReference type="SMART" id="SM00731"/>
    </source>
</evidence>
<comment type="caution">
    <text evidence="2">The sequence shown here is derived from an EMBL/GenBank/DDBJ whole genome shotgun (WGS) entry which is preliminary data.</text>
</comment>
<evidence type="ECO:0000313" key="2">
    <source>
        <dbReference type="EMBL" id="MCQ4637450.1"/>
    </source>
</evidence>
<dbReference type="Pfam" id="PF10263">
    <property type="entry name" value="SprT-like"/>
    <property type="match status" value="1"/>
</dbReference>
<proteinExistence type="predicted"/>
<keyword evidence="3" id="KW-1185">Reference proteome</keyword>
<reference evidence="2 3" key="1">
    <citation type="submission" date="2022-06" db="EMBL/GenBank/DDBJ databases">
        <title>Isolation of gut microbiota from human fecal samples.</title>
        <authorList>
            <person name="Pamer E.G."/>
            <person name="Barat B."/>
            <person name="Waligurski E."/>
            <person name="Medina S."/>
            <person name="Paddock L."/>
            <person name="Mostad J."/>
        </authorList>
    </citation>
    <scope>NUCLEOTIDE SEQUENCE [LARGE SCALE GENOMIC DNA]</scope>
    <source>
        <strain evidence="2 3">SL.3.17</strain>
    </source>
</reference>
<dbReference type="InterPro" id="IPR006640">
    <property type="entry name" value="SprT-like_domain"/>
</dbReference>
<feature type="domain" description="SprT-like" evidence="1">
    <location>
        <begin position="4"/>
        <end position="166"/>
    </location>
</feature>
<evidence type="ECO:0000313" key="3">
    <source>
        <dbReference type="Proteomes" id="UP001524502"/>
    </source>
</evidence>
<organism evidence="2 3">
    <name type="scientific">Anaerovorax odorimutans</name>
    <dbReference type="NCBI Taxonomy" id="109327"/>
    <lineage>
        <taxon>Bacteria</taxon>
        <taxon>Bacillati</taxon>
        <taxon>Bacillota</taxon>
        <taxon>Clostridia</taxon>
        <taxon>Peptostreptococcales</taxon>
        <taxon>Anaerovoracaceae</taxon>
        <taxon>Anaerovorax</taxon>
    </lineage>
</organism>
<dbReference type="SMART" id="SM00731">
    <property type="entry name" value="SprT"/>
    <property type="match status" value="1"/>
</dbReference>
<gene>
    <name evidence="2" type="ORF">NE619_12005</name>
</gene>
<sequence length="169" mass="19526">MNRTELEACMEEVMAECKALKIPISGKIDPQIYINRRAKSRFAACKREAGKECYKIEVCESLLGTDRMTVKSILAHELLHTCCGCYNHGDRWKFYADMMNRNYGYDIKTVTTYEALGLKAPDKKKTIRYMVVCQRCGKKIYRQKKSRLITNTSDYRCSCGGRLKAYKAE</sequence>